<reference evidence="1 2" key="1">
    <citation type="submission" date="2016-04" db="EMBL/GenBank/DDBJ databases">
        <title>Draft Genome Sequences of Staphylococcus capitis Strain H36, S. capitis Strain H65, S. cohnii Strain H62, S. hominis Strain H69, Mycobacterium iranicum Strain H39, Plantibacter sp. Strain H53, Pseudomonas oryzihabitans Strain H72, and Microbacterium sp. Strain H83, isolated from residential settings.</title>
        <authorList>
            <person name="Lymperopoulou D."/>
            <person name="Adams R.I."/>
            <person name="Lindow S."/>
            <person name="Coil D.A."/>
            <person name="Jospin G."/>
            <person name="Eisen J.A."/>
        </authorList>
    </citation>
    <scope>NUCLEOTIDE SEQUENCE [LARGE SCALE GENOMIC DNA]</scope>
    <source>
        <strain evidence="1 2">H72</strain>
    </source>
</reference>
<evidence type="ECO:0008006" key="3">
    <source>
        <dbReference type="Google" id="ProtNLM"/>
    </source>
</evidence>
<evidence type="ECO:0000313" key="2">
    <source>
        <dbReference type="Proteomes" id="UP000078356"/>
    </source>
</evidence>
<organism evidence="1 2">
    <name type="scientific">Pseudomonas oryzihabitans</name>
    <dbReference type="NCBI Taxonomy" id="47885"/>
    <lineage>
        <taxon>Bacteria</taxon>
        <taxon>Pseudomonadati</taxon>
        <taxon>Pseudomonadota</taxon>
        <taxon>Gammaproteobacteria</taxon>
        <taxon>Pseudomonadales</taxon>
        <taxon>Pseudomonadaceae</taxon>
        <taxon>Pseudomonas</taxon>
    </lineage>
</organism>
<dbReference type="RefSeq" id="WP_064306880.1">
    <property type="nucleotide sequence ID" value="NZ_LWCR01000003.1"/>
</dbReference>
<sequence length="87" mass="9214">MGIEGFKATWQAQIPELSKRIKANWYRQLTAVSASPTPAAATEAALIAKGYLVGLLDAEAIDEPAASLLGGYLVHIEQDVMARLGSS</sequence>
<comment type="caution">
    <text evidence="1">The sequence shown here is derived from an EMBL/GenBank/DDBJ whole genome shotgun (WGS) entry which is preliminary data.</text>
</comment>
<accession>A0A178LMA9</accession>
<evidence type="ECO:0000313" key="1">
    <source>
        <dbReference type="EMBL" id="OAN31666.1"/>
    </source>
</evidence>
<protein>
    <recommendedName>
        <fullName evidence="3">BetI-type transcriptional repressor C-terminal domain-containing protein</fullName>
    </recommendedName>
</protein>
<name>A0A178LMA9_9PSED</name>
<dbReference type="Proteomes" id="UP000078356">
    <property type="component" value="Unassembled WGS sequence"/>
</dbReference>
<dbReference type="AlphaFoldDB" id="A0A178LMA9"/>
<gene>
    <name evidence="1" type="ORF">A4V15_11430</name>
</gene>
<dbReference type="OrthoDB" id="9902743at2"/>
<dbReference type="EMBL" id="LWCR01000003">
    <property type="protein sequence ID" value="OAN31666.1"/>
    <property type="molecule type" value="Genomic_DNA"/>
</dbReference>
<proteinExistence type="predicted"/>